<sequence>MRLCVLAVLLVAVLAVVSAQYQRVPPRYRRVPSVLPRYRRPVRIPIPLPNKGDRYAASLAGAPVGLDQYGDQYKPIKQ</sequence>
<proteinExistence type="predicted"/>
<evidence type="ECO:0000256" key="1">
    <source>
        <dbReference type="SAM" id="SignalP"/>
    </source>
</evidence>
<accession>A0AAV6VSU5</accession>
<feature type="chain" id="PRO_5043361283" evidence="1">
    <location>
        <begin position="20"/>
        <end position="78"/>
    </location>
</feature>
<organism evidence="2 3">
    <name type="scientific">Oedothorax gibbosus</name>
    <dbReference type="NCBI Taxonomy" id="931172"/>
    <lineage>
        <taxon>Eukaryota</taxon>
        <taxon>Metazoa</taxon>
        <taxon>Ecdysozoa</taxon>
        <taxon>Arthropoda</taxon>
        <taxon>Chelicerata</taxon>
        <taxon>Arachnida</taxon>
        <taxon>Araneae</taxon>
        <taxon>Araneomorphae</taxon>
        <taxon>Entelegynae</taxon>
        <taxon>Araneoidea</taxon>
        <taxon>Linyphiidae</taxon>
        <taxon>Erigoninae</taxon>
        <taxon>Oedothorax</taxon>
    </lineage>
</organism>
<dbReference type="AlphaFoldDB" id="A0AAV6VSU5"/>
<reference evidence="2 3" key="1">
    <citation type="journal article" date="2022" name="Nat. Ecol. Evol.">
        <title>A masculinizing supergene underlies an exaggerated male reproductive morph in a spider.</title>
        <authorList>
            <person name="Hendrickx F."/>
            <person name="De Corte Z."/>
            <person name="Sonet G."/>
            <person name="Van Belleghem S.M."/>
            <person name="Kostlbacher S."/>
            <person name="Vangestel C."/>
        </authorList>
    </citation>
    <scope>NUCLEOTIDE SEQUENCE [LARGE SCALE GENOMIC DNA]</scope>
    <source>
        <strain evidence="2">W744_W776</strain>
    </source>
</reference>
<protein>
    <submittedName>
        <fullName evidence="2">Uncharacterized protein</fullName>
    </submittedName>
</protein>
<feature type="signal peptide" evidence="1">
    <location>
        <begin position="1"/>
        <end position="19"/>
    </location>
</feature>
<comment type="caution">
    <text evidence="2">The sequence shown here is derived from an EMBL/GenBank/DDBJ whole genome shotgun (WGS) entry which is preliminary data.</text>
</comment>
<keyword evidence="3" id="KW-1185">Reference proteome</keyword>
<evidence type="ECO:0000313" key="3">
    <source>
        <dbReference type="Proteomes" id="UP000827092"/>
    </source>
</evidence>
<keyword evidence="1" id="KW-0732">Signal</keyword>
<dbReference type="Proteomes" id="UP000827092">
    <property type="component" value="Unassembled WGS sequence"/>
</dbReference>
<name>A0AAV6VSU5_9ARAC</name>
<dbReference type="EMBL" id="JAFNEN010000034">
    <property type="protein sequence ID" value="KAG8198843.1"/>
    <property type="molecule type" value="Genomic_DNA"/>
</dbReference>
<evidence type="ECO:0000313" key="2">
    <source>
        <dbReference type="EMBL" id="KAG8198843.1"/>
    </source>
</evidence>
<gene>
    <name evidence="2" type="ORF">JTE90_015063</name>
</gene>